<keyword evidence="4" id="KW-0442">Lipid degradation</keyword>
<organism evidence="15 16">
    <name type="scientific">Pseudooceanicola sediminis</name>
    <dbReference type="NCBI Taxonomy" id="2211117"/>
    <lineage>
        <taxon>Bacteria</taxon>
        <taxon>Pseudomonadati</taxon>
        <taxon>Pseudomonadota</taxon>
        <taxon>Alphaproteobacteria</taxon>
        <taxon>Rhodobacterales</taxon>
        <taxon>Paracoccaceae</taxon>
        <taxon>Pseudooceanicola</taxon>
    </lineage>
</organism>
<protein>
    <submittedName>
        <fullName evidence="15">3-hydroxyacyl-CoA dehydrogenase</fullName>
    </submittedName>
</protein>
<evidence type="ECO:0000259" key="14">
    <source>
        <dbReference type="Pfam" id="PF02737"/>
    </source>
</evidence>
<dbReference type="Gene3D" id="1.10.1040.50">
    <property type="match status" value="1"/>
</dbReference>
<dbReference type="AlphaFoldDB" id="A0A399J2Q3"/>
<dbReference type="InterPro" id="IPR036291">
    <property type="entry name" value="NAD(P)-bd_dom_sf"/>
</dbReference>
<dbReference type="PANTHER" id="PTHR23309">
    <property type="entry name" value="3-HYDROXYACYL-COA DEHYROGENASE"/>
    <property type="match status" value="1"/>
</dbReference>
<evidence type="ECO:0000256" key="12">
    <source>
        <dbReference type="ARBA" id="ARBA00049556"/>
    </source>
</evidence>
<evidence type="ECO:0000256" key="6">
    <source>
        <dbReference type="ARBA" id="ARBA00023027"/>
    </source>
</evidence>
<evidence type="ECO:0000259" key="13">
    <source>
        <dbReference type="Pfam" id="PF00725"/>
    </source>
</evidence>
<dbReference type="InterPro" id="IPR008927">
    <property type="entry name" value="6-PGluconate_DH-like_C_sf"/>
</dbReference>
<keyword evidence="6" id="KW-0520">NAD</keyword>
<keyword evidence="10" id="KW-0456">Lyase</keyword>
<dbReference type="GO" id="GO:0003857">
    <property type="term" value="F:(3S)-3-hydroxyacyl-CoA dehydrogenase (NAD+) activity"/>
    <property type="evidence" value="ECO:0007669"/>
    <property type="project" value="UniProtKB-EC"/>
</dbReference>
<evidence type="ECO:0000256" key="2">
    <source>
        <dbReference type="ARBA" id="ARBA00005005"/>
    </source>
</evidence>
<dbReference type="OrthoDB" id="9771883at2"/>
<comment type="caution">
    <text evidence="15">The sequence shown here is derived from an EMBL/GenBank/DDBJ whole genome shotgun (WGS) entry which is preliminary data.</text>
</comment>
<evidence type="ECO:0000256" key="1">
    <source>
        <dbReference type="ARBA" id="ARBA00004275"/>
    </source>
</evidence>
<evidence type="ECO:0000313" key="16">
    <source>
        <dbReference type="Proteomes" id="UP000265848"/>
    </source>
</evidence>
<keyword evidence="8" id="KW-0576">Peroxisome</keyword>
<keyword evidence="3" id="KW-0276">Fatty acid metabolism</keyword>
<dbReference type="RefSeq" id="WP_119398827.1">
    <property type="nucleotide sequence ID" value="NZ_QWJJ01000007.1"/>
</dbReference>
<evidence type="ECO:0000256" key="7">
    <source>
        <dbReference type="ARBA" id="ARBA00023098"/>
    </source>
</evidence>
<feature type="domain" description="3-hydroxyacyl-CoA dehydrogenase C-terminal" evidence="13">
    <location>
        <begin position="477"/>
        <end position="563"/>
    </location>
</feature>
<dbReference type="InterPro" id="IPR001753">
    <property type="entry name" value="Enoyl-CoA_hydra/iso"/>
</dbReference>
<feature type="domain" description="3-hydroxyacyl-CoA dehydrogenase NAD binding" evidence="14">
    <location>
        <begin position="297"/>
        <end position="473"/>
    </location>
</feature>
<dbReference type="GO" id="GO:0070403">
    <property type="term" value="F:NAD+ binding"/>
    <property type="evidence" value="ECO:0007669"/>
    <property type="project" value="InterPro"/>
</dbReference>
<dbReference type="InterPro" id="IPR006176">
    <property type="entry name" value="3-OHacyl-CoA_DH_NAD-bd"/>
</dbReference>
<dbReference type="SUPFAM" id="SSF48179">
    <property type="entry name" value="6-phosphogluconate dehydrogenase C-terminal domain-like"/>
    <property type="match status" value="2"/>
</dbReference>
<reference evidence="15 16" key="1">
    <citation type="submission" date="2018-08" db="EMBL/GenBank/DDBJ databases">
        <title>Pseudooceanicola sediminis CY03 in the family Rhodobacteracea.</title>
        <authorList>
            <person name="Zhang Y.-J."/>
        </authorList>
    </citation>
    <scope>NUCLEOTIDE SEQUENCE [LARGE SCALE GENOMIC DNA]</scope>
    <source>
        <strain evidence="15 16">CY03</strain>
    </source>
</reference>
<evidence type="ECO:0000256" key="9">
    <source>
        <dbReference type="ARBA" id="ARBA00023235"/>
    </source>
</evidence>
<proteinExistence type="predicted"/>
<dbReference type="CDD" id="cd06558">
    <property type="entry name" value="crotonase-like"/>
    <property type="match status" value="1"/>
</dbReference>
<evidence type="ECO:0000256" key="4">
    <source>
        <dbReference type="ARBA" id="ARBA00022963"/>
    </source>
</evidence>
<dbReference type="Pfam" id="PF00725">
    <property type="entry name" value="3HCDH"/>
    <property type="match status" value="1"/>
</dbReference>
<dbReference type="UniPathway" id="UPA00659"/>
<name>A0A399J2Q3_9RHOB</name>
<gene>
    <name evidence="15" type="ORF">DL237_09535</name>
</gene>
<accession>A0A399J2Q3</accession>
<sequence length="652" mass="68208">MDTLTQPLVRSVTEDGIATLTIDRPPANALSQDLRAAILAALDHAAADTGVEGVILACAGKTFIAGAEISELGLPLSPTLPEVLERIEGLGKPVAAALHGTALGGGFEVALACGLRVARADSKIGLPEVRLGILPGSGGTVRATRLAGAEVAQTLAGSGEMMPVETALTHGLVDEVVPGDPVEAAAARLRALIADGTPPALVRNRMPAIAADTDQLELLAAAQQRKLRAPTPRVVLQSILNAQSLPFDEALTKEREIFLDAVASPTSAALRHLFFAERAAAKSGIDRSVAARGISSVCVIGAGTMGRGIAMAFADAGFSVTLCDLSQDALDAALAAIGTLYDGMAAKGRIAASDAEGRKARIATTTDLATQIDCDLFVEAAFEDMGVKKSLFAQLDAVAKPGAILATNTSYLNVNEIAAATSRPQDVLGLHFFSPANIMKLLEVVQTTATAPDVLQTASLLAKRLNKQAVTVGVCRGFVGNRMLQARNRAVPQLLCEGATPAQIDEAFRALGWPMGPCEVQDLSGLDIAWRMRKAEGLSEPVADTLCERGRLGQKAGKGWYDYVDGKKQPSDEVYEVVAAIATGQGIRQRQITAEEIIARTHDPMIAEGEALLAEGIARSRDDIDVVWVNGYGFPRALGGPMYWDANGRPKA</sequence>
<dbReference type="Pfam" id="PF02737">
    <property type="entry name" value="3HCDH_N"/>
    <property type="match status" value="1"/>
</dbReference>
<dbReference type="GO" id="GO:0016853">
    <property type="term" value="F:isomerase activity"/>
    <property type="evidence" value="ECO:0007669"/>
    <property type="project" value="UniProtKB-KW"/>
</dbReference>
<dbReference type="Pfam" id="PF00378">
    <property type="entry name" value="ECH_1"/>
    <property type="match status" value="1"/>
</dbReference>
<dbReference type="Proteomes" id="UP000265848">
    <property type="component" value="Unassembled WGS sequence"/>
</dbReference>
<keyword evidence="7" id="KW-0443">Lipid metabolism</keyword>
<dbReference type="FunFam" id="3.40.50.720:FF:000009">
    <property type="entry name" value="Fatty oxidation complex, alpha subunit"/>
    <property type="match status" value="1"/>
</dbReference>
<dbReference type="GO" id="GO:0006635">
    <property type="term" value="P:fatty acid beta-oxidation"/>
    <property type="evidence" value="ECO:0007669"/>
    <property type="project" value="UniProtKB-UniPathway"/>
</dbReference>
<dbReference type="Gene3D" id="3.90.226.10">
    <property type="entry name" value="2-enoyl-CoA Hydratase, Chain A, domain 1"/>
    <property type="match status" value="1"/>
</dbReference>
<dbReference type="InterPro" id="IPR006108">
    <property type="entry name" value="3HC_DH_C"/>
</dbReference>
<keyword evidence="5" id="KW-0560">Oxidoreductase</keyword>
<comment type="pathway">
    <text evidence="2">Lipid metabolism; fatty acid beta-oxidation.</text>
</comment>
<dbReference type="GO" id="GO:0004300">
    <property type="term" value="F:enoyl-CoA hydratase activity"/>
    <property type="evidence" value="ECO:0007669"/>
    <property type="project" value="UniProtKB-ARBA"/>
</dbReference>
<evidence type="ECO:0000256" key="5">
    <source>
        <dbReference type="ARBA" id="ARBA00023002"/>
    </source>
</evidence>
<dbReference type="SUPFAM" id="SSF52096">
    <property type="entry name" value="ClpP/crotonase"/>
    <property type="match status" value="1"/>
</dbReference>
<dbReference type="Gene3D" id="3.40.50.720">
    <property type="entry name" value="NAD(P)-binding Rossmann-like Domain"/>
    <property type="match status" value="1"/>
</dbReference>
<comment type="catalytic activity">
    <reaction evidence="12">
        <text>a (3S)-3-hydroxyacyl-CoA + NAD(+) = a 3-oxoacyl-CoA + NADH + H(+)</text>
        <dbReference type="Rhea" id="RHEA:22432"/>
        <dbReference type="ChEBI" id="CHEBI:15378"/>
        <dbReference type="ChEBI" id="CHEBI:57318"/>
        <dbReference type="ChEBI" id="CHEBI:57540"/>
        <dbReference type="ChEBI" id="CHEBI:57945"/>
        <dbReference type="ChEBI" id="CHEBI:90726"/>
        <dbReference type="EC" id="1.1.1.35"/>
    </reaction>
</comment>
<dbReference type="SUPFAM" id="SSF51735">
    <property type="entry name" value="NAD(P)-binding Rossmann-fold domains"/>
    <property type="match status" value="1"/>
</dbReference>
<evidence type="ECO:0000256" key="11">
    <source>
        <dbReference type="ARBA" id="ARBA00023268"/>
    </source>
</evidence>
<dbReference type="EMBL" id="QWJJ01000007">
    <property type="protein sequence ID" value="RII38917.1"/>
    <property type="molecule type" value="Genomic_DNA"/>
</dbReference>
<evidence type="ECO:0000256" key="3">
    <source>
        <dbReference type="ARBA" id="ARBA00022832"/>
    </source>
</evidence>
<evidence type="ECO:0000256" key="10">
    <source>
        <dbReference type="ARBA" id="ARBA00023239"/>
    </source>
</evidence>
<keyword evidence="9" id="KW-0413">Isomerase</keyword>
<dbReference type="InterPro" id="IPR029045">
    <property type="entry name" value="ClpP/crotonase-like_dom_sf"/>
</dbReference>
<evidence type="ECO:0000256" key="8">
    <source>
        <dbReference type="ARBA" id="ARBA00023140"/>
    </source>
</evidence>
<comment type="subcellular location">
    <subcellularLocation>
        <location evidence="1">Peroxisome</location>
    </subcellularLocation>
</comment>
<keyword evidence="11" id="KW-0511">Multifunctional enzyme</keyword>
<keyword evidence="16" id="KW-1185">Reference proteome</keyword>
<evidence type="ECO:0000313" key="15">
    <source>
        <dbReference type="EMBL" id="RII38917.1"/>
    </source>
</evidence>